<keyword evidence="6" id="KW-1185">Reference proteome</keyword>
<dbReference type="GO" id="GO:0034388">
    <property type="term" value="C:Pwp2p-containing subcomplex of 90S preribosome"/>
    <property type="evidence" value="ECO:0007669"/>
    <property type="project" value="TreeGrafter"/>
</dbReference>
<dbReference type="InterPro" id="IPR013949">
    <property type="entry name" value="Utp6"/>
</dbReference>
<dbReference type="Gene3D" id="1.25.40.10">
    <property type="entry name" value="Tetratricopeptide repeat domain"/>
    <property type="match status" value="1"/>
</dbReference>
<comment type="subcellular location">
    <subcellularLocation>
        <location evidence="1">Nucleus</location>
        <location evidence="1">Nucleolus</location>
    </subcellularLocation>
</comment>
<evidence type="ECO:0000313" key="6">
    <source>
        <dbReference type="Proteomes" id="UP000095283"/>
    </source>
</evidence>
<dbReference type="PANTHER" id="PTHR23271:SF1">
    <property type="entry name" value="U3 SMALL NUCLEOLAR RNA-ASSOCIATED PROTEIN 6 HOMOLOG"/>
    <property type="match status" value="1"/>
</dbReference>
<sequence>MGEFVEQSLEGLLPVFEQLSHVHIFKKEEVTALVKQCRRFEYRIHKSLKNPDDFHFYADYLNDVLVLIKSRRSRNNYWHKLKVIDKSLIKKISGIYWACCERYPGYLIYWKKLFSFLDKHHMMRALSTAYNRALQFHGRDIDLRREVALWEFFTNASPDNARTQLQLALRMFPSEPRLFAALFSIELNFVDKVIQRRKFLEQKLDGNMGQQKLTDEEARYAIPIEDAVLDLKVAEIVMNAACKAVSNEQSGGMLLEMWRECCKCIDVPNIRRLQMEIENKLGELNNEDTRIMEIEIAVSKGKDIFDAYNEALEKTYTEKMHRLYLSFCEEPARADDPFSKDKGVYLIRSIILNGWAGPRDFEKAETSINISITDKGMEDFYKKAIEIFEQFNCAFNNVPSDSSYTIWELALDFTIQHAPNKIEKVTIIHYFKNFSLTFLYCSVELYSVIAVRELSSENPDHSIIRLAWDTAVLEHGTDSVAVWIGYANYAMKHHPTEVSSIYKVNSTT</sequence>
<evidence type="ECO:0000256" key="2">
    <source>
        <dbReference type="ARBA" id="ARBA00022552"/>
    </source>
</evidence>
<dbReference type="Proteomes" id="UP000095283">
    <property type="component" value="Unplaced"/>
</dbReference>
<evidence type="ECO:0000256" key="3">
    <source>
        <dbReference type="ARBA" id="ARBA00022737"/>
    </source>
</evidence>
<proteinExistence type="predicted"/>
<name>A0A1I7X670_HETBA</name>
<dbReference type="Pfam" id="PF08640">
    <property type="entry name" value="U3_assoc_6"/>
    <property type="match status" value="1"/>
</dbReference>
<evidence type="ECO:0000313" key="7">
    <source>
        <dbReference type="WBParaSite" id="Hba_12927"/>
    </source>
</evidence>
<dbReference type="GO" id="GO:0000462">
    <property type="term" value="P:maturation of SSU-rRNA from tricistronic rRNA transcript (SSU-rRNA, 5.8S rRNA, LSU-rRNA)"/>
    <property type="evidence" value="ECO:0007669"/>
    <property type="project" value="InterPro"/>
</dbReference>
<protein>
    <submittedName>
        <fullName evidence="7">U3 small nucleolar RNA-associated protein 6 homolog</fullName>
    </submittedName>
</protein>
<evidence type="ECO:0000256" key="1">
    <source>
        <dbReference type="ARBA" id="ARBA00004604"/>
    </source>
</evidence>
<dbReference type="InterPro" id="IPR011990">
    <property type="entry name" value="TPR-like_helical_dom_sf"/>
</dbReference>
<accession>A0A1I7X670</accession>
<keyword evidence="2" id="KW-0698">rRNA processing</keyword>
<keyword evidence="4" id="KW-0539">Nucleus</keyword>
<dbReference type="PANTHER" id="PTHR23271">
    <property type="entry name" value="HEPATOCELLULAR CARCINOMA-ASSOCIATED ANTIGEN 66"/>
    <property type="match status" value="1"/>
</dbReference>
<dbReference type="AlphaFoldDB" id="A0A1I7X670"/>
<dbReference type="WBParaSite" id="Hba_12927">
    <property type="protein sequence ID" value="Hba_12927"/>
    <property type="gene ID" value="Hba_12927"/>
</dbReference>
<feature type="domain" description="U3 small nucleolar RNA-associated protein 6 N-terminal" evidence="5">
    <location>
        <begin position="9"/>
        <end position="86"/>
    </location>
</feature>
<dbReference type="GO" id="GO:0030515">
    <property type="term" value="F:snoRNA binding"/>
    <property type="evidence" value="ECO:0007669"/>
    <property type="project" value="InterPro"/>
</dbReference>
<organism evidence="6 7">
    <name type="scientific">Heterorhabditis bacteriophora</name>
    <name type="common">Entomopathogenic nematode worm</name>
    <dbReference type="NCBI Taxonomy" id="37862"/>
    <lineage>
        <taxon>Eukaryota</taxon>
        <taxon>Metazoa</taxon>
        <taxon>Ecdysozoa</taxon>
        <taxon>Nematoda</taxon>
        <taxon>Chromadorea</taxon>
        <taxon>Rhabditida</taxon>
        <taxon>Rhabditina</taxon>
        <taxon>Rhabditomorpha</taxon>
        <taxon>Strongyloidea</taxon>
        <taxon>Heterorhabditidae</taxon>
        <taxon>Heterorhabditis</taxon>
    </lineage>
</organism>
<keyword evidence="3" id="KW-0677">Repeat</keyword>
<dbReference type="GO" id="GO:0032040">
    <property type="term" value="C:small-subunit processome"/>
    <property type="evidence" value="ECO:0007669"/>
    <property type="project" value="TreeGrafter"/>
</dbReference>
<dbReference type="InterPro" id="IPR055347">
    <property type="entry name" value="UTP6_N"/>
</dbReference>
<evidence type="ECO:0000259" key="5">
    <source>
        <dbReference type="Pfam" id="PF08640"/>
    </source>
</evidence>
<reference evidence="7" key="1">
    <citation type="submission" date="2016-11" db="UniProtKB">
        <authorList>
            <consortium name="WormBaseParasite"/>
        </authorList>
    </citation>
    <scope>IDENTIFICATION</scope>
</reference>
<evidence type="ECO:0000256" key="4">
    <source>
        <dbReference type="ARBA" id="ARBA00023242"/>
    </source>
</evidence>